<evidence type="ECO:0000256" key="5">
    <source>
        <dbReference type="ARBA" id="ARBA00023136"/>
    </source>
</evidence>
<evidence type="ECO:0000256" key="1">
    <source>
        <dbReference type="ARBA" id="ARBA00004141"/>
    </source>
</evidence>
<evidence type="ECO:0000256" key="4">
    <source>
        <dbReference type="ARBA" id="ARBA00022989"/>
    </source>
</evidence>
<feature type="region of interest" description="Disordered" evidence="6">
    <location>
        <begin position="202"/>
        <end position="223"/>
    </location>
</feature>
<name>A0A914YSX8_9BILA</name>
<feature type="transmembrane region" description="Helical" evidence="7">
    <location>
        <begin position="339"/>
        <end position="368"/>
    </location>
</feature>
<comment type="similarity">
    <text evidence="2">Belongs to the DP1 family.</text>
</comment>
<dbReference type="PANTHER" id="PTHR12300">
    <property type="entry name" value="HVA22-LIKE PROTEINS"/>
    <property type="match status" value="1"/>
</dbReference>
<dbReference type="InterPro" id="IPR004345">
    <property type="entry name" value="TB2_DP1_HVA22"/>
</dbReference>
<evidence type="ECO:0000313" key="8">
    <source>
        <dbReference type="Proteomes" id="UP000887577"/>
    </source>
</evidence>
<keyword evidence="4 7" id="KW-1133">Transmembrane helix</keyword>
<accession>A0A914YSX8</accession>
<evidence type="ECO:0000256" key="7">
    <source>
        <dbReference type="SAM" id="Phobius"/>
    </source>
</evidence>
<dbReference type="WBParaSite" id="PSU_v2.g2769.t1">
    <property type="protein sequence ID" value="PSU_v2.g2769.t1"/>
    <property type="gene ID" value="PSU_v2.g2769"/>
</dbReference>
<feature type="transmembrane region" description="Helical" evidence="7">
    <location>
        <begin position="397"/>
        <end position="420"/>
    </location>
</feature>
<dbReference type="AlphaFoldDB" id="A0A914YSX8"/>
<feature type="transmembrane region" description="Helical" evidence="7">
    <location>
        <begin position="427"/>
        <end position="447"/>
    </location>
</feature>
<evidence type="ECO:0000256" key="6">
    <source>
        <dbReference type="SAM" id="MobiDB-lite"/>
    </source>
</evidence>
<protein>
    <submittedName>
        <fullName evidence="9">Receptor expression-enhancing protein</fullName>
    </submittedName>
</protein>
<evidence type="ECO:0000256" key="2">
    <source>
        <dbReference type="ARBA" id="ARBA00008573"/>
    </source>
</evidence>
<comment type="subcellular location">
    <subcellularLocation>
        <location evidence="1">Membrane</location>
        <topology evidence="1">Multi-pass membrane protein</topology>
    </subcellularLocation>
</comment>
<keyword evidence="8" id="KW-1185">Reference proteome</keyword>
<evidence type="ECO:0000256" key="3">
    <source>
        <dbReference type="ARBA" id="ARBA00022692"/>
    </source>
</evidence>
<proteinExistence type="inferred from homology"/>
<sequence>MKRLSLKIYFVLSMIIFLQISKIFADPMRLWNSKWADQFAPKIYDRGNSDIRASSNSNGGDFNQKFNSINYSPQGMKDLGELQDLVGSADPETQSLIRPWYSMTEMMANGNRQGFGTYLHVLPDEEEGDKPIYSVGGSLSGGLEPAGIKQGYMTRMFEFEEAKPAKIGAPSTSFFRFLSKKTQNQNQNLNSSHAALNTARLAAGPGKSESKKSLHPSLPTTTTTAAAAATALRNESKTKLSNDILQRRAIPPPPQSSSTQQQQLIAKIENLKASTPPNVDAFQIPPFRELHSCGSETGTDPLETINSKIKDVLYKNDNQRWTNFWIVVEEATQVKRENIAYVLVGICAVLSIWSTLGDFVCAFVGFAYPSVATYKILNPSPRSQPVSNAECIHWFRYWSIFAFIQCVDVLFGKIFAVFPLYQICKILLFLAASYSHWNVSGFVYSYVVMPVVKWIKKFGDKYIFNKK</sequence>
<dbReference type="GO" id="GO:0016020">
    <property type="term" value="C:membrane"/>
    <property type="evidence" value="ECO:0007669"/>
    <property type="project" value="UniProtKB-SubCell"/>
</dbReference>
<dbReference type="PANTHER" id="PTHR12300:SF161">
    <property type="entry name" value="RECEPTOR EXPRESSION-ENHANCING PROTEIN"/>
    <property type="match status" value="1"/>
</dbReference>
<dbReference type="Pfam" id="PF03134">
    <property type="entry name" value="TB2_DP1_HVA22"/>
    <property type="match status" value="1"/>
</dbReference>
<keyword evidence="3 7" id="KW-0812">Transmembrane</keyword>
<reference evidence="9" key="1">
    <citation type="submission" date="2022-11" db="UniProtKB">
        <authorList>
            <consortium name="WormBaseParasite"/>
        </authorList>
    </citation>
    <scope>IDENTIFICATION</scope>
</reference>
<organism evidence="8 9">
    <name type="scientific">Panagrolaimus superbus</name>
    <dbReference type="NCBI Taxonomy" id="310955"/>
    <lineage>
        <taxon>Eukaryota</taxon>
        <taxon>Metazoa</taxon>
        <taxon>Ecdysozoa</taxon>
        <taxon>Nematoda</taxon>
        <taxon>Chromadorea</taxon>
        <taxon>Rhabditida</taxon>
        <taxon>Tylenchina</taxon>
        <taxon>Panagrolaimomorpha</taxon>
        <taxon>Panagrolaimoidea</taxon>
        <taxon>Panagrolaimidae</taxon>
        <taxon>Panagrolaimus</taxon>
    </lineage>
</organism>
<dbReference type="Proteomes" id="UP000887577">
    <property type="component" value="Unplaced"/>
</dbReference>
<evidence type="ECO:0000313" key="9">
    <source>
        <dbReference type="WBParaSite" id="PSU_v2.g2769.t1"/>
    </source>
</evidence>
<keyword evidence="5 7" id="KW-0472">Membrane</keyword>